<keyword evidence="2" id="KW-1185">Reference proteome</keyword>
<evidence type="ECO:0000313" key="1">
    <source>
        <dbReference type="EMBL" id="GBN38833.1"/>
    </source>
</evidence>
<evidence type="ECO:0008006" key="3">
    <source>
        <dbReference type="Google" id="ProtNLM"/>
    </source>
</evidence>
<dbReference type="PANTHER" id="PTHR31511">
    <property type="entry name" value="PROTEIN CBG23764"/>
    <property type="match status" value="1"/>
</dbReference>
<proteinExistence type="predicted"/>
<dbReference type="EMBL" id="BGPR01009249">
    <property type="protein sequence ID" value="GBN38833.1"/>
    <property type="molecule type" value="Genomic_DNA"/>
</dbReference>
<dbReference type="PANTHER" id="PTHR31511:SF12">
    <property type="entry name" value="RHO TERMINATION FACTOR N-TERMINAL DOMAIN-CONTAINING PROTEIN"/>
    <property type="match status" value="1"/>
</dbReference>
<organism evidence="1 2">
    <name type="scientific">Araneus ventricosus</name>
    <name type="common">Orbweaver spider</name>
    <name type="synonym">Epeira ventricosa</name>
    <dbReference type="NCBI Taxonomy" id="182803"/>
    <lineage>
        <taxon>Eukaryota</taxon>
        <taxon>Metazoa</taxon>
        <taxon>Ecdysozoa</taxon>
        <taxon>Arthropoda</taxon>
        <taxon>Chelicerata</taxon>
        <taxon>Arachnida</taxon>
        <taxon>Araneae</taxon>
        <taxon>Araneomorphae</taxon>
        <taxon>Entelegynae</taxon>
        <taxon>Araneoidea</taxon>
        <taxon>Araneidae</taxon>
        <taxon>Araneus</taxon>
    </lineage>
</organism>
<protein>
    <recommendedName>
        <fullName evidence="3">DNA-directed DNA polymerase</fullName>
    </recommendedName>
</protein>
<dbReference type="OrthoDB" id="6433445at2759"/>
<evidence type="ECO:0000313" key="2">
    <source>
        <dbReference type="Proteomes" id="UP000499080"/>
    </source>
</evidence>
<reference evidence="1 2" key="1">
    <citation type="journal article" date="2019" name="Sci. Rep.">
        <title>Orb-weaving spider Araneus ventricosus genome elucidates the spidroin gene catalogue.</title>
        <authorList>
            <person name="Kono N."/>
            <person name="Nakamura H."/>
            <person name="Ohtoshi R."/>
            <person name="Moran D.A.P."/>
            <person name="Shinohara A."/>
            <person name="Yoshida Y."/>
            <person name="Fujiwara M."/>
            <person name="Mori M."/>
            <person name="Tomita M."/>
            <person name="Arakawa K."/>
        </authorList>
    </citation>
    <scope>NUCLEOTIDE SEQUENCE [LARGE SCALE GENOMIC DNA]</scope>
</reference>
<comment type="caution">
    <text evidence="1">The sequence shown here is derived from an EMBL/GenBank/DDBJ whole genome shotgun (WGS) entry which is preliminary data.</text>
</comment>
<dbReference type="SUPFAM" id="SSF56672">
    <property type="entry name" value="DNA/RNA polymerases"/>
    <property type="match status" value="1"/>
</dbReference>
<accession>A0A4Y2NIV6</accession>
<sequence length="246" mass="29116">MSQRLPTHEFSWTQEPVDFLNTPDDSDEGYILEVDLEYPPELHHQHNCYPWPRKKLLNKEKYVIHYRNLNCYVKLGLKVTKVHRILKFQQSEWLKNYINFNTEQRQKATTNFEKDLFKLLNNAVFGKTIENLRNRVNIDLVTKGKLDKKLVASPTFESFQIITEDLVSIQRQKTSLFLNRPIFVGFSILDISKILMNDFHFNFIKKTYDNGAKLLFTDTDSLYYHIPTEDVYKDISEHAELFDTAG</sequence>
<dbReference type="GO" id="GO:0071897">
    <property type="term" value="P:DNA biosynthetic process"/>
    <property type="evidence" value="ECO:0007669"/>
    <property type="project" value="UniProtKB-ARBA"/>
</dbReference>
<dbReference type="InterPro" id="IPR043502">
    <property type="entry name" value="DNA/RNA_pol_sf"/>
</dbReference>
<dbReference type="AlphaFoldDB" id="A0A4Y2NIV6"/>
<gene>
    <name evidence="1" type="ORF">AVEN_265114_1</name>
</gene>
<name>A0A4Y2NIV6_ARAVE</name>
<dbReference type="Proteomes" id="UP000499080">
    <property type="component" value="Unassembled WGS sequence"/>
</dbReference>